<feature type="coiled-coil region" evidence="6">
    <location>
        <begin position="459"/>
        <end position="486"/>
    </location>
</feature>
<keyword evidence="5" id="KW-0067">ATP-binding</keyword>
<feature type="domain" description="DNA2/NAM7 helicase-like C-terminal" evidence="9">
    <location>
        <begin position="1117"/>
        <end position="1283"/>
    </location>
</feature>
<dbReference type="Gene3D" id="3.40.960.10">
    <property type="entry name" value="VSR Endonuclease"/>
    <property type="match status" value="1"/>
</dbReference>
<evidence type="ECO:0000256" key="1">
    <source>
        <dbReference type="ARBA" id="ARBA00007913"/>
    </source>
</evidence>
<evidence type="ECO:0000313" key="12">
    <source>
        <dbReference type="Proteomes" id="UP001597282"/>
    </source>
</evidence>
<evidence type="ECO:0000256" key="3">
    <source>
        <dbReference type="ARBA" id="ARBA00022801"/>
    </source>
</evidence>
<keyword evidence="12" id="KW-1185">Reference proteome</keyword>
<dbReference type="CDD" id="cd18808">
    <property type="entry name" value="SF1_C_Upf1"/>
    <property type="match status" value="1"/>
</dbReference>
<dbReference type="Proteomes" id="UP001597282">
    <property type="component" value="Unassembled WGS sequence"/>
</dbReference>
<gene>
    <name evidence="11" type="ORF">ACFQ4Y_15920</name>
</gene>
<dbReference type="InterPro" id="IPR050534">
    <property type="entry name" value="Coronavir_polyprotein_1ab"/>
</dbReference>
<dbReference type="InterPro" id="IPR041677">
    <property type="entry name" value="DNA2/NAM7_AAA_11"/>
</dbReference>
<dbReference type="PANTHER" id="PTHR43788:SF8">
    <property type="entry name" value="DNA-BINDING PROTEIN SMUBP-2"/>
    <property type="match status" value="1"/>
</dbReference>
<reference evidence="12" key="1">
    <citation type="journal article" date="2019" name="Int. J. Syst. Evol. Microbiol.">
        <title>The Global Catalogue of Microorganisms (GCM) 10K type strain sequencing project: providing services to taxonomists for standard genome sequencing and annotation.</title>
        <authorList>
            <consortium name="The Broad Institute Genomics Platform"/>
            <consortium name="The Broad Institute Genome Sequencing Center for Infectious Disease"/>
            <person name="Wu L."/>
            <person name="Ma J."/>
        </authorList>
    </citation>
    <scope>NUCLEOTIDE SEQUENCE [LARGE SCALE GENOMIC DNA]</scope>
    <source>
        <strain evidence="12">S1</strain>
    </source>
</reference>
<feature type="region of interest" description="Disordered" evidence="7">
    <location>
        <begin position="1394"/>
        <end position="1432"/>
    </location>
</feature>
<dbReference type="Gene3D" id="3.40.50.300">
    <property type="entry name" value="P-loop containing nucleotide triphosphate hydrolases"/>
    <property type="match status" value="3"/>
</dbReference>
<evidence type="ECO:0000313" key="11">
    <source>
        <dbReference type="EMBL" id="MFD1428390.1"/>
    </source>
</evidence>
<dbReference type="SUPFAM" id="SSF52980">
    <property type="entry name" value="Restriction endonuclease-like"/>
    <property type="match status" value="1"/>
</dbReference>
<sequence>MATKPQQIFEYLLAVKNLTQPPVRDFRQLEESAYVNDLPRGEGCYLFGEGEATEAWLEVHKQQIPSPPEPDPLFKDWLKTDHYKAHVLPEVTPSKEVLPSLHFGKDDPPFREEKFEDRPERVEAFHQWLVRWKNWAEVARHKSAVQELYNRLFTLVNRLEREGETLELAFGHGLLTWDHPDGRIHHPLLTTRMELDFHPRKSRFTLTPTQRGTVLETEMLTGVKLPQGAHLPRLRSWVEEKQLHPLDREDAIPFYKELAQTLHPEGEFIAGDGRIKFKKTPVILEKPVWFLRKRATQLWKDELRTTIEALGQGMQAPKTIRSLLQMESIQPEKQEQQSWSSVGEDLWFPLPANEEQKEIARRLSKNFGVTVQGPPGTGKSHTIANLISHLLAHGKKVLVTSHKEPALRVLAEKIPEEIRSLCVSVLGRDSKSLQEIEDSIRSISNQMSEQDPERLGREVNNLKEQLKNNRKRIAQYKMQLKQMASQNMEPIRWKNQSLSPMDAAKELTETEQEHGWIPDRVTADPPLTDSELRKLWSLTGELSPDTRSLLDQIFPNPDSLPNAAAFKIQLTEGAQRKEQAAKSRDLLQRYQLPDSEGERRELLDLLQPILKDERWFQSLYAQNILSDLLAGGKREELWTSLVQSMEDALESITDLQNRLAEYDINLPEIPRHQLQQDTQTLIQRLRAGKSIWGLYLVFSGRKLRYLVEHPAVDGRPVQTEEDAQLMMEQLKLEDQQNRLVKRWNTLLQEMEGPSLNPSESRLVARADELLSHLKIIVSIKDRIRNLQEKTTSLTLPEEFCWYAPPSFHELREACQAVDDQLRQEQWETEYQKQTRYLHKLTLDSKAHPICNQLLEAWQQKEASLWEVAQNELLRLQELRGKHLQLRDLSNRLQEAAPVWNARILSQMGTPSPFPDRWLEAWEWKRAHTEVEKVNSLQPENIQQKLKEQQEQERRLLESIVAKSAWREQLLRITEPQKRALVTWKQIIKKIGKGTGKYATKHRQDARVEMEKCQPAIPVWIMPIERVIENLDLRNNKFDVVIVDESSQCDLFALSALMRADRAVVVGDDQQISPSAVGTDQEAVHSLIVRHLKGVPQANSLDTQTSLYDVATRIFPGVLTLKEHFRCVPEIIQFSNDLSYGGEIIPLRLPKQKDRLEPAVLARRVPGYRDEMKQINEPEAEAIVADIQAMLKDSAYDNRTIGVISLLGNDQAQLIEKRLRETIGEEQMLKRKIICGDAYAFQGDERDVICLSLVIADNVRFGALVRKDAQQRFNVAASRAKNQMRLYHSVDLEDLNPDDLRYRLLNYCQNPRRVMEKVENAESLCESQFEKDVLRMIIARGYQVRPQVKVGRYRIDLVVEGLTNCLAVECDGDQWHGPDRWEEDMLRQQTLERAGWRLLPQSQPSDGHPVDEAGRDEDRTGEGAKHGIIKRHP</sequence>
<evidence type="ECO:0000256" key="7">
    <source>
        <dbReference type="SAM" id="MobiDB-lite"/>
    </source>
</evidence>
<keyword evidence="6" id="KW-0175">Coiled coil</keyword>
<dbReference type="SUPFAM" id="SSF52540">
    <property type="entry name" value="P-loop containing nucleoside triphosphate hydrolases"/>
    <property type="match status" value="1"/>
</dbReference>
<evidence type="ECO:0000259" key="9">
    <source>
        <dbReference type="Pfam" id="PF13087"/>
    </source>
</evidence>
<evidence type="ECO:0000256" key="5">
    <source>
        <dbReference type="ARBA" id="ARBA00022840"/>
    </source>
</evidence>
<dbReference type="RefSeq" id="WP_380167244.1">
    <property type="nucleotide sequence ID" value="NZ_JBHTNU010000022.1"/>
</dbReference>
<accession>A0ABW4CFP8</accession>
<dbReference type="Pfam" id="PF18741">
    <property type="entry name" value="MTES_1575"/>
    <property type="match status" value="1"/>
</dbReference>
<dbReference type="EMBL" id="JBHTNU010000022">
    <property type="protein sequence ID" value="MFD1428390.1"/>
    <property type="molecule type" value="Genomic_DNA"/>
</dbReference>
<dbReference type="Pfam" id="PF13087">
    <property type="entry name" value="AAA_12"/>
    <property type="match status" value="1"/>
</dbReference>
<dbReference type="InterPro" id="IPR027417">
    <property type="entry name" value="P-loop_NTPase"/>
</dbReference>
<name>A0ABW4CFP8_9BACL</name>
<evidence type="ECO:0000256" key="2">
    <source>
        <dbReference type="ARBA" id="ARBA00022741"/>
    </source>
</evidence>
<evidence type="ECO:0000256" key="4">
    <source>
        <dbReference type="ARBA" id="ARBA00022806"/>
    </source>
</evidence>
<dbReference type="InterPro" id="IPR047187">
    <property type="entry name" value="SF1_C_Upf1"/>
</dbReference>
<keyword evidence="2" id="KW-0547">Nucleotide-binding</keyword>
<feature type="compositionally biased region" description="Basic and acidic residues" evidence="7">
    <location>
        <begin position="1407"/>
        <end position="1424"/>
    </location>
</feature>
<feature type="domain" description="DNA2/NAM7 helicase helicase" evidence="8">
    <location>
        <begin position="353"/>
        <end position="511"/>
    </location>
</feature>
<feature type="domain" description="Restriction endonuclease type II-like" evidence="10">
    <location>
        <begin position="1328"/>
        <end position="1397"/>
    </location>
</feature>
<evidence type="ECO:0000259" key="8">
    <source>
        <dbReference type="Pfam" id="PF13086"/>
    </source>
</evidence>
<comment type="similarity">
    <text evidence="1">Belongs to the DNA2/NAM7 helicase family.</text>
</comment>
<dbReference type="InterPro" id="IPR011335">
    <property type="entry name" value="Restrct_endonuc-II-like"/>
</dbReference>
<keyword evidence="4" id="KW-0347">Helicase</keyword>
<proteinExistence type="inferred from homology"/>
<evidence type="ECO:0000256" key="6">
    <source>
        <dbReference type="SAM" id="Coils"/>
    </source>
</evidence>
<dbReference type="PANTHER" id="PTHR43788">
    <property type="entry name" value="DNA2/NAM7 HELICASE FAMILY MEMBER"/>
    <property type="match status" value="1"/>
</dbReference>
<dbReference type="Pfam" id="PF13086">
    <property type="entry name" value="AAA_11"/>
    <property type="match status" value="1"/>
</dbReference>
<comment type="caution">
    <text evidence="11">The sequence shown here is derived from an EMBL/GenBank/DDBJ whole genome shotgun (WGS) entry which is preliminary data.</text>
</comment>
<dbReference type="InterPro" id="IPR041679">
    <property type="entry name" value="DNA2/NAM7-like_C"/>
</dbReference>
<evidence type="ECO:0000259" key="10">
    <source>
        <dbReference type="Pfam" id="PF18741"/>
    </source>
</evidence>
<protein>
    <submittedName>
        <fullName evidence="11">AAA domain-containing protein</fullName>
    </submittedName>
</protein>
<dbReference type="InterPro" id="IPR049468">
    <property type="entry name" value="Restrct_endonuc-II-like_dom"/>
</dbReference>
<keyword evidence="3" id="KW-0378">Hydrolase</keyword>
<organism evidence="11 12">
    <name type="scientific">Kroppenstedtia sanguinis</name>
    <dbReference type="NCBI Taxonomy" id="1380684"/>
    <lineage>
        <taxon>Bacteria</taxon>
        <taxon>Bacillati</taxon>
        <taxon>Bacillota</taxon>
        <taxon>Bacilli</taxon>
        <taxon>Bacillales</taxon>
        <taxon>Thermoactinomycetaceae</taxon>
        <taxon>Kroppenstedtia</taxon>
    </lineage>
</organism>